<reference evidence="4 5" key="1">
    <citation type="journal article" date="2017" name="BMC Genomics">
        <title>Comparative genomic and phylogenomic analyses of the Bifidobacteriaceae family.</title>
        <authorList>
            <person name="Lugli G.A."/>
            <person name="Milani C."/>
            <person name="Turroni F."/>
            <person name="Duranti S."/>
            <person name="Mancabelli L."/>
            <person name="Mangifesta M."/>
            <person name="Ferrario C."/>
            <person name="Modesto M."/>
            <person name="Mattarelli P."/>
            <person name="Jiri K."/>
            <person name="van Sinderen D."/>
            <person name="Ventura M."/>
        </authorList>
    </citation>
    <scope>NUCLEOTIDE SEQUENCE [LARGE SCALE GENOMIC DNA]</scope>
    <source>
        <strain evidence="4 5">DSM 100196</strain>
    </source>
</reference>
<dbReference type="CDD" id="cd18617">
    <property type="entry name" value="GH43_XynB-like"/>
    <property type="match status" value="1"/>
</dbReference>
<dbReference type="Pfam" id="PF04616">
    <property type="entry name" value="Glyco_hydro_43"/>
    <property type="match status" value="1"/>
</dbReference>
<dbReference type="InterPro" id="IPR051795">
    <property type="entry name" value="Glycosyl_Hydrlase_43"/>
</dbReference>
<sequence>MVTINSGVTDVVKESVQVSGMEGALGTPDAQGVRIVSNPVMRGMYPDPSWIWDDSREEIVLVNSSFELVPGLPIHVTRDLATWTHAGDAVDGAMARRLLIDGVEDSGGLYAPTIRRIGGRYVIVCTVARVNEGQALAAGCAMEDIEACRAAQGNFVIVADTLEGPWQGPYWVAGAEGIDPDIFEDSDGTVWWTQTRPALNPQWEGQTEIWTQPIDPASGWSLQGRKTVIWRGYGVGAVWAEGPHLYRIGDWVYLMTAEGGTSFEHSEMMMRTYAPNGFAAALADFEQGLASREVLIEPARDGEGCVIGPFDRLFEGFKKNPILTHRHLGNGELIQCVGHADLLCHPEAGWLLTCLGVREVPGNEAGELFSYLGRETFVAPVRWERNPVSWKLEGSGPTKQDDTTDPGWPVVAPGLGRLPHALAVETDGHGGLRSVRAVEIAAAATAAEIVHPEPIWVGDNRLVEVRGRDGYRFVRVDALDYAVLAGPGRTLMLHQDSTHDVTMGIDAIGGLMVRVVDRGKTHVLDCGTLAPGEWFGLRLYGNRLTFLACLPPVDGLESGHERASSAVEGEAHDCAELALLTHIDTSAARILGECDARFLSTEWAGGFVGCVAGSRTIPSNEYC</sequence>
<proteinExistence type="inferred from homology"/>
<dbReference type="Gene3D" id="2.115.10.20">
    <property type="entry name" value="Glycosyl hydrolase domain, family 43"/>
    <property type="match status" value="1"/>
</dbReference>
<comment type="caution">
    <text evidence="4">The sequence shown here is derived from an EMBL/GenBank/DDBJ whole genome shotgun (WGS) entry which is preliminary data.</text>
</comment>
<dbReference type="InterPro" id="IPR023296">
    <property type="entry name" value="Glyco_hydro_beta-prop_sf"/>
</dbReference>
<accession>A0A261FQ70</accession>
<keyword evidence="5" id="KW-1185">Reference proteome</keyword>
<dbReference type="PANTHER" id="PTHR42812">
    <property type="entry name" value="BETA-XYLOSIDASE"/>
    <property type="match status" value="1"/>
</dbReference>
<dbReference type="AlphaFoldDB" id="A0A261FQ70"/>
<evidence type="ECO:0000313" key="4">
    <source>
        <dbReference type="EMBL" id="OZG61103.1"/>
    </source>
</evidence>
<dbReference type="GO" id="GO:0005975">
    <property type="term" value="P:carbohydrate metabolic process"/>
    <property type="evidence" value="ECO:0007669"/>
    <property type="project" value="InterPro"/>
</dbReference>
<comment type="similarity">
    <text evidence="1">Belongs to the glycosyl hydrolase 43 family.</text>
</comment>
<dbReference type="SUPFAM" id="SSF75005">
    <property type="entry name" value="Arabinanase/levansucrase/invertase"/>
    <property type="match status" value="1"/>
</dbReference>
<name>A0A261FQ70_9BIFI</name>
<dbReference type="Proteomes" id="UP000216871">
    <property type="component" value="Unassembled WGS sequence"/>
</dbReference>
<dbReference type="GO" id="GO:0004553">
    <property type="term" value="F:hydrolase activity, hydrolyzing O-glycosyl compounds"/>
    <property type="evidence" value="ECO:0007669"/>
    <property type="project" value="InterPro"/>
</dbReference>
<gene>
    <name evidence="4" type="ORF">BMYO_0402</name>
</gene>
<dbReference type="InterPro" id="IPR006710">
    <property type="entry name" value="Glyco_hydro_43"/>
</dbReference>
<keyword evidence="3" id="KW-0326">Glycosidase</keyword>
<evidence type="ECO:0000256" key="1">
    <source>
        <dbReference type="ARBA" id="ARBA00009865"/>
    </source>
</evidence>
<keyword evidence="2" id="KW-0378">Hydrolase</keyword>
<organism evidence="4 5">
    <name type="scientific">Bifidobacterium myosotis</name>
    <dbReference type="NCBI Taxonomy" id="1630166"/>
    <lineage>
        <taxon>Bacteria</taxon>
        <taxon>Bacillati</taxon>
        <taxon>Actinomycetota</taxon>
        <taxon>Actinomycetes</taxon>
        <taxon>Bifidobacteriales</taxon>
        <taxon>Bifidobacteriaceae</taxon>
        <taxon>Bifidobacterium</taxon>
    </lineage>
</organism>
<evidence type="ECO:0000256" key="2">
    <source>
        <dbReference type="ARBA" id="ARBA00022801"/>
    </source>
</evidence>
<dbReference type="EMBL" id="MWWW01000004">
    <property type="protein sequence ID" value="OZG61103.1"/>
    <property type="molecule type" value="Genomic_DNA"/>
</dbReference>
<protein>
    <submittedName>
        <fullName evidence="4">Beta-xylosidase</fullName>
    </submittedName>
</protein>
<evidence type="ECO:0000256" key="3">
    <source>
        <dbReference type="ARBA" id="ARBA00023295"/>
    </source>
</evidence>
<dbReference type="PANTHER" id="PTHR42812:SF12">
    <property type="entry name" value="BETA-XYLOSIDASE-RELATED"/>
    <property type="match status" value="1"/>
</dbReference>
<evidence type="ECO:0000313" key="5">
    <source>
        <dbReference type="Proteomes" id="UP000216871"/>
    </source>
</evidence>